<dbReference type="Pfam" id="PF08241">
    <property type="entry name" value="Methyltransf_11"/>
    <property type="match status" value="1"/>
</dbReference>
<dbReference type="InterPro" id="IPR013216">
    <property type="entry name" value="Methyltransf_11"/>
</dbReference>
<organism evidence="2 3">
    <name type="scientific">Marivirga lumbricoides</name>
    <dbReference type="NCBI Taxonomy" id="1046115"/>
    <lineage>
        <taxon>Bacteria</taxon>
        <taxon>Pseudomonadati</taxon>
        <taxon>Bacteroidota</taxon>
        <taxon>Cytophagia</taxon>
        <taxon>Cytophagales</taxon>
        <taxon>Marivirgaceae</taxon>
        <taxon>Marivirga</taxon>
    </lineage>
</organism>
<evidence type="ECO:0000259" key="1">
    <source>
        <dbReference type="Pfam" id="PF08241"/>
    </source>
</evidence>
<proteinExistence type="predicted"/>
<feature type="domain" description="Methyltransferase type 11" evidence="1">
    <location>
        <begin position="72"/>
        <end position="118"/>
    </location>
</feature>
<evidence type="ECO:0000313" key="3">
    <source>
        <dbReference type="Proteomes" id="UP000636010"/>
    </source>
</evidence>
<protein>
    <recommendedName>
        <fullName evidence="1">Methyltransferase type 11 domain-containing protein</fullName>
    </recommendedName>
</protein>
<keyword evidence="3" id="KW-1185">Reference proteome</keyword>
<gene>
    <name evidence="2" type="ORF">GCM10011506_17980</name>
</gene>
<dbReference type="Proteomes" id="UP000636010">
    <property type="component" value="Unassembled WGS sequence"/>
</dbReference>
<comment type="caution">
    <text evidence="2">The sequence shown here is derived from an EMBL/GenBank/DDBJ whole genome shotgun (WGS) entry which is preliminary data.</text>
</comment>
<dbReference type="EMBL" id="BMEC01000005">
    <property type="protein sequence ID" value="GGC32917.1"/>
    <property type="molecule type" value="Genomic_DNA"/>
</dbReference>
<evidence type="ECO:0000313" key="2">
    <source>
        <dbReference type="EMBL" id="GGC32917.1"/>
    </source>
</evidence>
<dbReference type="RefSeq" id="WP_188462514.1">
    <property type="nucleotide sequence ID" value="NZ_BAABHU010000005.1"/>
</dbReference>
<dbReference type="SUPFAM" id="SSF53335">
    <property type="entry name" value="S-adenosyl-L-methionine-dependent methyltransferases"/>
    <property type="match status" value="1"/>
</dbReference>
<sequence>MKKNINLLGYSFYLEVNKKKSAVKNQLSKADIRNLGSCKLNFGPGPNWKKPDMSWLTVDIDESLGDIVVNFQNFESLPLKNESVECVYGSHVFEHMSIFKSQLVFNEIFRVMKSKGTFRLILPDAEKSLKEYLEGNVDYILFKRRKERAKKNLNIDYTIFECMREDFLSPNGQANLLGKNTLAHQNAWDYETIKVHLMRAGFKEASIKRSDFQQSNCEDFSFEGTYPSEANEDYRSLYVEAIK</sequence>
<accession>A0ABQ1M343</accession>
<reference evidence="3" key="1">
    <citation type="journal article" date="2019" name="Int. J. Syst. Evol. Microbiol.">
        <title>The Global Catalogue of Microorganisms (GCM) 10K type strain sequencing project: providing services to taxonomists for standard genome sequencing and annotation.</title>
        <authorList>
            <consortium name="The Broad Institute Genomics Platform"/>
            <consortium name="The Broad Institute Genome Sequencing Center for Infectious Disease"/>
            <person name="Wu L."/>
            <person name="Ma J."/>
        </authorList>
    </citation>
    <scope>NUCLEOTIDE SEQUENCE [LARGE SCALE GENOMIC DNA]</scope>
    <source>
        <strain evidence="3">CGMCC 1.10832</strain>
    </source>
</reference>
<dbReference type="InterPro" id="IPR029063">
    <property type="entry name" value="SAM-dependent_MTases_sf"/>
</dbReference>
<name>A0ABQ1M343_9BACT</name>
<dbReference type="Gene3D" id="3.40.50.150">
    <property type="entry name" value="Vaccinia Virus protein VP39"/>
    <property type="match status" value="1"/>
</dbReference>